<keyword evidence="8" id="KW-0862">Zinc</keyword>
<keyword evidence="10" id="KW-0325">Glycoprotein</keyword>
<evidence type="ECO:0000313" key="14">
    <source>
        <dbReference type="EMBL" id="KAK4757219.1"/>
    </source>
</evidence>
<dbReference type="FunFam" id="2.60.40.380:FF:000001">
    <property type="entry name" value="Fe(3+)-Zn(2+) purple acid phosphatase"/>
    <property type="match status" value="1"/>
</dbReference>
<keyword evidence="15" id="KW-1185">Reference proteome</keyword>
<dbReference type="GO" id="GO:0046872">
    <property type="term" value="F:metal ion binding"/>
    <property type="evidence" value="ECO:0007669"/>
    <property type="project" value="UniProtKB-KW"/>
</dbReference>
<evidence type="ECO:0000256" key="5">
    <source>
        <dbReference type="ARBA" id="ARBA00022723"/>
    </source>
</evidence>
<comment type="similarity">
    <text evidence="4 11">Belongs to the metallophosphoesterase superfamily. Purple acid phosphatase family.</text>
</comment>
<evidence type="ECO:0000256" key="6">
    <source>
        <dbReference type="ARBA" id="ARBA00022729"/>
    </source>
</evidence>
<feature type="domain" description="Calcineurin-like phosphoesterase" evidence="12">
    <location>
        <begin position="119"/>
        <end position="188"/>
    </location>
</feature>
<evidence type="ECO:0000259" key="12">
    <source>
        <dbReference type="Pfam" id="PF00149"/>
    </source>
</evidence>
<evidence type="ECO:0000256" key="10">
    <source>
        <dbReference type="ARBA" id="ARBA00023180"/>
    </source>
</evidence>
<dbReference type="InterPro" id="IPR015914">
    <property type="entry name" value="PAPs_N"/>
</dbReference>
<evidence type="ECO:0000256" key="3">
    <source>
        <dbReference type="ARBA" id="ARBA00001962"/>
    </source>
</evidence>
<dbReference type="InterPro" id="IPR029052">
    <property type="entry name" value="Metallo-depent_PP-like"/>
</dbReference>
<comment type="cofactor">
    <cofactor evidence="3">
        <name>Fe cation</name>
        <dbReference type="ChEBI" id="CHEBI:24875"/>
    </cofactor>
</comment>
<dbReference type="Pfam" id="PF00149">
    <property type="entry name" value="Metallophos"/>
    <property type="match status" value="1"/>
</dbReference>
<dbReference type="EC" id="3.1.3.2" evidence="11"/>
<dbReference type="Pfam" id="PF16656">
    <property type="entry name" value="Pur_ac_phosph_N"/>
    <property type="match status" value="1"/>
</dbReference>
<dbReference type="Gene3D" id="2.60.40.380">
    <property type="entry name" value="Purple acid phosphatase-like, N-terminal"/>
    <property type="match status" value="1"/>
</dbReference>
<dbReference type="GO" id="GO:0003993">
    <property type="term" value="F:acid phosphatase activity"/>
    <property type="evidence" value="ECO:0007669"/>
    <property type="project" value="UniProtKB-EC"/>
</dbReference>
<comment type="catalytic activity">
    <reaction evidence="1 11">
        <text>a phosphate monoester + H2O = an alcohol + phosphate</text>
        <dbReference type="Rhea" id="RHEA:15017"/>
        <dbReference type="ChEBI" id="CHEBI:15377"/>
        <dbReference type="ChEBI" id="CHEBI:30879"/>
        <dbReference type="ChEBI" id="CHEBI:43474"/>
        <dbReference type="ChEBI" id="CHEBI:67140"/>
        <dbReference type="EC" id="3.1.3.2"/>
    </reaction>
</comment>
<dbReference type="PANTHER" id="PTHR22953:SF86">
    <property type="entry name" value="PURPLE ACID PHOSPHATASE 10"/>
    <property type="match status" value="1"/>
</dbReference>
<dbReference type="PANTHER" id="PTHR22953">
    <property type="entry name" value="ACID PHOSPHATASE RELATED"/>
    <property type="match status" value="1"/>
</dbReference>
<comment type="caution">
    <text evidence="14">The sequence shown here is derived from an EMBL/GenBank/DDBJ whole genome shotgun (WGS) entry which is preliminary data.</text>
</comment>
<dbReference type="InterPro" id="IPR004843">
    <property type="entry name" value="Calcineurin-like_PHP"/>
</dbReference>
<keyword evidence="6" id="KW-0732">Signal</keyword>
<gene>
    <name evidence="14" type="ORF">SAY87_007346</name>
</gene>
<dbReference type="InterPro" id="IPR039331">
    <property type="entry name" value="PAPs-like"/>
</dbReference>
<dbReference type="SUPFAM" id="SSF49363">
    <property type="entry name" value="Purple acid phosphatase, N-terminal domain"/>
    <property type="match status" value="1"/>
</dbReference>
<comment type="cofactor">
    <cofactor evidence="2">
        <name>Zn(2+)</name>
        <dbReference type="ChEBI" id="CHEBI:29105"/>
    </cofactor>
</comment>
<dbReference type="AlphaFoldDB" id="A0AAN7Q145"/>
<dbReference type="Proteomes" id="UP001345219">
    <property type="component" value="Chromosome 6"/>
</dbReference>
<sequence length="211" mass="24114">MPLESDMFRIPAGYNAPQQVHITQGDHVGKAVIVSWVTVDEPGSSMVLYWSENSHQKKKTRGKYKTYKFYNYTSGYIHHCTVRNLEYNKKYYYEVGIGHTPRTFWFVTPPAVGPDAPYTFGLMGDLGQTYDSNSTLAHYEQNPQKGKTVLIVGDLSYADRWDTWGRFIERSAAYQPWIWTAGNHELDFVPEIVSTWENNSMDAGAMCSSPD</sequence>
<feature type="domain" description="Purple acid phosphatase N-terminal" evidence="13">
    <location>
        <begin position="17"/>
        <end position="108"/>
    </location>
</feature>
<dbReference type="InterPro" id="IPR008963">
    <property type="entry name" value="Purple_acid_Pase-like_N"/>
</dbReference>
<evidence type="ECO:0000256" key="8">
    <source>
        <dbReference type="ARBA" id="ARBA00022833"/>
    </source>
</evidence>
<dbReference type="EMBL" id="JAXIOK010000013">
    <property type="protein sequence ID" value="KAK4757219.1"/>
    <property type="molecule type" value="Genomic_DNA"/>
</dbReference>
<dbReference type="Gene3D" id="3.60.21.10">
    <property type="match status" value="1"/>
</dbReference>
<accession>A0AAN7Q145</accession>
<evidence type="ECO:0000256" key="4">
    <source>
        <dbReference type="ARBA" id="ARBA00008723"/>
    </source>
</evidence>
<proteinExistence type="inferred from homology"/>
<name>A0AAN7Q145_9MYRT</name>
<keyword evidence="9" id="KW-0408">Iron</keyword>
<organism evidence="14 15">
    <name type="scientific">Trapa incisa</name>
    <dbReference type="NCBI Taxonomy" id="236973"/>
    <lineage>
        <taxon>Eukaryota</taxon>
        <taxon>Viridiplantae</taxon>
        <taxon>Streptophyta</taxon>
        <taxon>Embryophyta</taxon>
        <taxon>Tracheophyta</taxon>
        <taxon>Spermatophyta</taxon>
        <taxon>Magnoliopsida</taxon>
        <taxon>eudicotyledons</taxon>
        <taxon>Gunneridae</taxon>
        <taxon>Pentapetalae</taxon>
        <taxon>rosids</taxon>
        <taxon>malvids</taxon>
        <taxon>Myrtales</taxon>
        <taxon>Lythraceae</taxon>
        <taxon>Trapa</taxon>
    </lineage>
</organism>
<evidence type="ECO:0000256" key="7">
    <source>
        <dbReference type="ARBA" id="ARBA00022801"/>
    </source>
</evidence>
<protein>
    <recommendedName>
        <fullName evidence="11">Purple acid phosphatase</fullName>
        <ecNumber evidence="11">3.1.3.2</ecNumber>
    </recommendedName>
</protein>
<evidence type="ECO:0000259" key="13">
    <source>
        <dbReference type="Pfam" id="PF16656"/>
    </source>
</evidence>
<evidence type="ECO:0000256" key="11">
    <source>
        <dbReference type="RuleBase" id="RU361203"/>
    </source>
</evidence>
<evidence type="ECO:0000313" key="15">
    <source>
        <dbReference type="Proteomes" id="UP001345219"/>
    </source>
</evidence>
<dbReference type="SUPFAM" id="SSF56300">
    <property type="entry name" value="Metallo-dependent phosphatases"/>
    <property type="match status" value="1"/>
</dbReference>
<evidence type="ECO:0000256" key="1">
    <source>
        <dbReference type="ARBA" id="ARBA00000032"/>
    </source>
</evidence>
<keyword evidence="7 11" id="KW-0378">Hydrolase</keyword>
<evidence type="ECO:0000256" key="9">
    <source>
        <dbReference type="ARBA" id="ARBA00023004"/>
    </source>
</evidence>
<evidence type="ECO:0000256" key="2">
    <source>
        <dbReference type="ARBA" id="ARBA00001947"/>
    </source>
</evidence>
<reference evidence="14 15" key="1">
    <citation type="journal article" date="2023" name="Hortic Res">
        <title>Pangenome of water caltrop reveals structural variations and asymmetric subgenome divergence after allopolyploidization.</title>
        <authorList>
            <person name="Zhang X."/>
            <person name="Chen Y."/>
            <person name="Wang L."/>
            <person name="Yuan Y."/>
            <person name="Fang M."/>
            <person name="Shi L."/>
            <person name="Lu R."/>
            <person name="Comes H.P."/>
            <person name="Ma Y."/>
            <person name="Chen Y."/>
            <person name="Huang G."/>
            <person name="Zhou Y."/>
            <person name="Zheng Z."/>
            <person name="Qiu Y."/>
        </authorList>
    </citation>
    <scope>NUCLEOTIDE SEQUENCE [LARGE SCALE GENOMIC DNA]</scope>
    <source>
        <tissue evidence="14">Roots</tissue>
    </source>
</reference>
<keyword evidence="5" id="KW-0479">Metal-binding</keyword>